<feature type="compositionally biased region" description="Polar residues" evidence="1">
    <location>
        <begin position="138"/>
        <end position="166"/>
    </location>
</feature>
<dbReference type="EMBL" id="CACRXK020001774">
    <property type="protein sequence ID" value="CAB3991015.1"/>
    <property type="molecule type" value="Genomic_DNA"/>
</dbReference>
<dbReference type="OrthoDB" id="9983348at2759"/>
<organism evidence="2 3">
    <name type="scientific">Paramuricea clavata</name>
    <name type="common">Red gorgonian</name>
    <name type="synonym">Violescent sea-whip</name>
    <dbReference type="NCBI Taxonomy" id="317549"/>
    <lineage>
        <taxon>Eukaryota</taxon>
        <taxon>Metazoa</taxon>
        <taxon>Cnidaria</taxon>
        <taxon>Anthozoa</taxon>
        <taxon>Octocorallia</taxon>
        <taxon>Malacalcyonacea</taxon>
        <taxon>Plexauridae</taxon>
        <taxon>Paramuricea</taxon>
    </lineage>
</organism>
<dbReference type="Proteomes" id="UP001152795">
    <property type="component" value="Unassembled WGS sequence"/>
</dbReference>
<proteinExistence type="predicted"/>
<gene>
    <name evidence="2" type="ORF">PACLA_8A049997</name>
</gene>
<protein>
    <submittedName>
        <fullName evidence="2">Uncharacterized protein</fullName>
    </submittedName>
</protein>
<feature type="region of interest" description="Disordered" evidence="1">
    <location>
        <begin position="137"/>
        <end position="166"/>
    </location>
</feature>
<sequence length="166" mass="18675">MGAGNSTREIPYSVQETVPAITKRTIGKLIVKYCGNEGRVDDPDLYVTLRQMLQATITKLDAESPETWKNAEIVIYDQRGNDFCIRSGDAENKFVVQLDEKDEINIMCTDRKKQSIYRWVMSFKIGMPSFLTNPAAIENSNASTSPTLNEDAENSSQQTEDLLNID</sequence>
<keyword evidence="3" id="KW-1185">Reference proteome</keyword>
<comment type="caution">
    <text evidence="2">The sequence shown here is derived from an EMBL/GenBank/DDBJ whole genome shotgun (WGS) entry which is preliminary data.</text>
</comment>
<reference evidence="2" key="1">
    <citation type="submission" date="2020-04" db="EMBL/GenBank/DDBJ databases">
        <authorList>
            <person name="Alioto T."/>
            <person name="Alioto T."/>
            <person name="Gomez Garrido J."/>
        </authorList>
    </citation>
    <scope>NUCLEOTIDE SEQUENCE</scope>
    <source>
        <strain evidence="2">A484AB</strain>
    </source>
</reference>
<accession>A0A6S7GH81</accession>
<dbReference type="AlphaFoldDB" id="A0A6S7GH81"/>
<evidence type="ECO:0000256" key="1">
    <source>
        <dbReference type="SAM" id="MobiDB-lite"/>
    </source>
</evidence>
<name>A0A6S7GH81_PARCT</name>
<evidence type="ECO:0000313" key="3">
    <source>
        <dbReference type="Proteomes" id="UP001152795"/>
    </source>
</evidence>
<evidence type="ECO:0000313" key="2">
    <source>
        <dbReference type="EMBL" id="CAB3991015.1"/>
    </source>
</evidence>